<evidence type="ECO:0000313" key="3">
    <source>
        <dbReference type="Proteomes" id="UP000027471"/>
    </source>
</evidence>
<dbReference type="InterPro" id="IPR009937">
    <property type="entry name" value="Phage_holin_3_6"/>
</dbReference>
<sequence length="139" mass="14935">MSDDETNDHKTKTSERSVSELLSHFVDQARDIARAEAALARAEAMQRVSLVRNAVIFAGIALILGIGAIGPLVQSGVYALEWLGLDKGPATLIAGAVLVLTAIILALMSIAQMRRAGRPPERIKENLSADVQTIKETFK</sequence>
<evidence type="ECO:0008006" key="4">
    <source>
        <dbReference type="Google" id="ProtNLM"/>
    </source>
</evidence>
<dbReference type="EMBL" id="AUNB01000002">
    <property type="protein sequence ID" value="KEO61371.1"/>
    <property type="molecule type" value="Genomic_DNA"/>
</dbReference>
<dbReference type="Pfam" id="PF07332">
    <property type="entry name" value="Phage_holin_3_6"/>
    <property type="match status" value="1"/>
</dbReference>
<dbReference type="AlphaFoldDB" id="A0A074JUK3"/>
<dbReference type="RefSeq" id="WP_038127992.1">
    <property type="nucleotide sequence ID" value="NZ_AUNB01000002.1"/>
</dbReference>
<dbReference type="Proteomes" id="UP000027471">
    <property type="component" value="Unassembled WGS sequence"/>
</dbReference>
<accession>A0A074JUK3</accession>
<keyword evidence="1" id="KW-1133">Transmembrane helix</keyword>
<keyword evidence="1" id="KW-0812">Transmembrane</keyword>
<reference evidence="2 3" key="1">
    <citation type="journal article" date="2015" name="Antonie Van Leeuwenhoek">
        <title>Thioclava indica sp. nov., isolated from surface seawater of the Indian Ocean.</title>
        <authorList>
            <person name="Liu Y."/>
            <person name="Lai Q."/>
            <person name="Du J."/>
            <person name="Xu H."/>
            <person name="Jiang L."/>
            <person name="Shao Z."/>
        </authorList>
    </citation>
    <scope>NUCLEOTIDE SEQUENCE [LARGE SCALE GENOMIC DNA]</scope>
    <source>
        <strain evidence="2 3">DT23-4</strain>
    </source>
</reference>
<evidence type="ECO:0000256" key="1">
    <source>
        <dbReference type="SAM" id="Phobius"/>
    </source>
</evidence>
<feature type="transmembrane region" description="Helical" evidence="1">
    <location>
        <begin position="90"/>
        <end position="111"/>
    </location>
</feature>
<protein>
    <recommendedName>
        <fullName evidence="4">Holin-X, holin superfamily III</fullName>
    </recommendedName>
</protein>
<keyword evidence="3" id="KW-1185">Reference proteome</keyword>
<name>A0A074JUK3_9RHOB</name>
<organism evidence="2 3">
    <name type="scientific">Thioclava indica</name>
    <dbReference type="NCBI Taxonomy" id="1353528"/>
    <lineage>
        <taxon>Bacteria</taxon>
        <taxon>Pseudomonadati</taxon>
        <taxon>Pseudomonadota</taxon>
        <taxon>Alphaproteobacteria</taxon>
        <taxon>Rhodobacterales</taxon>
        <taxon>Paracoccaceae</taxon>
        <taxon>Thioclava</taxon>
    </lineage>
</organism>
<evidence type="ECO:0000313" key="2">
    <source>
        <dbReference type="EMBL" id="KEO61371.1"/>
    </source>
</evidence>
<dbReference type="OrthoDB" id="7874633at2"/>
<comment type="caution">
    <text evidence="2">The sequence shown here is derived from an EMBL/GenBank/DDBJ whole genome shotgun (WGS) entry which is preliminary data.</text>
</comment>
<gene>
    <name evidence="2" type="ORF">DT23_09775</name>
</gene>
<dbReference type="STRING" id="1353528.DT23_09775"/>
<keyword evidence="1" id="KW-0472">Membrane</keyword>
<dbReference type="eggNOG" id="ENOG50302U2">
    <property type="taxonomic scope" value="Bacteria"/>
</dbReference>
<feature type="transmembrane region" description="Helical" evidence="1">
    <location>
        <begin position="50"/>
        <end position="70"/>
    </location>
</feature>
<proteinExistence type="predicted"/>